<organism evidence="1 2">
    <name type="scientific">Catellatospora aurea</name>
    <dbReference type="NCBI Taxonomy" id="1337874"/>
    <lineage>
        <taxon>Bacteria</taxon>
        <taxon>Bacillati</taxon>
        <taxon>Actinomycetota</taxon>
        <taxon>Actinomycetes</taxon>
        <taxon>Micromonosporales</taxon>
        <taxon>Micromonosporaceae</taxon>
        <taxon>Catellatospora</taxon>
    </lineage>
</organism>
<dbReference type="RefSeq" id="WP_376810182.1">
    <property type="nucleotide sequence ID" value="NZ_JBHTAC010000056.1"/>
</dbReference>
<protein>
    <submittedName>
        <fullName evidence="1">Uncharacterized protein</fullName>
    </submittedName>
</protein>
<evidence type="ECO:0000313" key="1">
    <source>
        <dbReference type="EMBL" id="MFC7247448.1"/>
    </source>
</evidence>
<sequence length="144" mass="15014">MSNLIVDLWLAGTLPIRNALYRADGVSITARIDPGAPGGLTLGEPFSLETAMRADPEYVTSVDITAEHDLGAGGGYLVCGEGSYGSEGFFGRLDAGKGLVWVVYLENSNPFVNISAEPGSAVFTSTSGVVITVNLETPEFGIGR</sequence>
<name>A0ABW2H7X4_9ACTN</name>
<dbReference type="EMBL" id="JBHTAC010000056">
    <property type="protein sequence ID" value="MFC7247448.1"/>
    <property type="molecule type" value="Genomic_DNA"/>
</dbReference>
<evidence type="ECO:0000313" key="2">
    <source>
        <dbReference type="Proteomes" id="UP001596392"/>
    </source>
</evidence>
<proteinExistence type="predicted"/>
<reference evidence="2" key="1">
    <citation type="journal article" date="2019" name="Int. J. Syst. Evol. Microbiol.">
        <title>The Global Catalogue of Microorganisms (GCM) 10K type strain sequencing project: providing services to taxonomists for standard genome sequencing and annotation.</title>
        <authorList>
            <consortium name="The Broad Institute Genomics Platform"/>
            <consortium name="The Broad Institute Genome Sequencing Center for Infectious Disease"/>
            <person name="Wu L."/>
            <person name="Ma J."/>
        </authorList>
    </citation>
    <scope>NUCLEOTIDE SEQUENCE [LARGE SCALE GENOMIC DNA]</scope>
    <source>
        <strain evidence="2">CGMCC 1.9106</strain>
    </source>
</reference>
<comment type="caution">
    <text evidence="1">The sequence shown here is derived from an EMBL/GenBank/DDBJ whole genome shotgun (WGS) entry which is preliminary data.</text>
</comment>
<gene>
    <name evidence="1" type="ORF">ACFQO7_33730</name>
</gene>
<dbReference type="Proteomes" id="UP001596392">
    <property type="component" value="Unassembled WGS sequence"/>
</dbReference>
<keyword evidence="2" id="KW-1185">Reference proteome</keyword>
<accession>A0ABW2H7X4</accession>